<dbReference type="Pfam" id="PF20154">
    <property type="entry name" value="LNT_N"/>
    <property type="match status" value="1"/>
</dbReference>
<name>A0A4Z1A7C3_9LEPT</name>
<dbReference type="RefSeq" id="WP_135642125.1">
    <property type="nucleotide sequence ID" value="NZ_RQGH01000023.1"/>
</dbReference>
<dbReference type="InterPro" id="IPR045378">
    <property type="entry name" value="LNT_N"/>
</dbReference>
<gene>
    <name evidence="9" type="primary">lnt</name>
    <name evidence="11" type="ORF">EHQ62_09235</name>
</gene>
<comment type="pathway">
    <text evidence="9">Protein modification; lipoprotein biosynthesis (N-acyl transfer).</text>
</comment>
<comment type="subcellular location">
    <subcellularLocation>
        <location evidence="1 9">Cell membrane</location>
        <topology evidence="1 9">Multi-pass membrane protein</topology>
    </subcellularLocation>
</comment>
<evidence type="ECO:0000313" key="12">
    <source>
        <dbReference type="Proteomes" id="UP000297567"/>
    </source>
</evidence>
<evidence type="ECO:0000256" key="9">
    <source>
        <dbReference type="HAMAP-Rule" id="MF_01148"/>
    </source>
</evidence>
<keyword evidence="5 9" id="KW-0812">Transmembrane</keyword>
<dbReference type="HAMAP" id="MF_01148">
    <property type="entry name" value="Lnt"/>
    <property type="match status" value="1"/>
</dbReference>
<dbReference type="Pfam" id="PF00795">
    <property type="entry name" value="CN_hydrolase"/>
    <property type="match status" value="1"/>
</dbReference>
<keyword evidence="3 9" id="KW-1003">Cell membrane</keyword>
<sequence length="589" mass="68681">MKLARFLISREGFISVLCYTVTAVFSFLSFAPLNLPLFVWFAPFGLFIIEKRNRGEWKKLIYHGFGFAILFYIVSFHWIYHMTTVFGGFDWYLAVPIFIGSAILLNFKFPVYLLLFSFLSIKVKRFFPLIASFSILFAEFFTPQVFPWYFGNVVAENHILAQNAEYASAYGLSAFLFFVSYFLFYLRKPKQISQFLPYILSKHNNTAKRIYGGVFLVASVNLVFFGNGYYLYEKWENVKPIAEREVLIVQPDAPLEFRDGRNPLEEIRKLMTRIDQMVERELNENPVDLVVLPESGIPFFTTHDSEITRALRIYWHQFETLMAIISLRHGANLYFNELDADIPADKLSNHVSRSDIRTYNSSVLMSPNGERKNSYQKVFLLIFGEYMPFEWMYALSGQTGQFAPGTKLDLIPYYEARKSPVQEVVKKDLHWEDTFVMSPNSVREHYKGNRIEEKVIGSFLPLICYEVIISEFVRKFEGDPDFIVNVTNDKWYGNSVESYQHHTLGRLRAIEFRKWIVRSTNSGTSVFTDHLGRNIDNEFTPIETTATIRKKVSVIPGEMTFYRLYGNLLSYLFMGIVGISFFVYVKRNQ</sequence>
<evidence type="ECO:0000256" key="4">
    <source>
        <dbReference type="ARBA" id="ARBA00022679"/>
    </source>
</evidence>
<feature type="transmembrane region" description="Helical" evidence="9">
    <location>
        <begin position="60"/>
        <end position="79"/>
    </location>
</feature>
<dbReference type="UniPathway" id="UPA00666"/>
<dbReference type="InterPro" id="IPR004563">
    <property type="entry name" value="Apolipo_AcylTrfase"/>
</dbReference>
<dbReference type="PROSITE" id="PS50263">
    <property type="entry name" value="CN_HYDROLASE"/>
    <property type="match status" value="1"/>
</dbReference>
<evidence type="ECO:0000256" key="8">
    <source>
        <dbReference type="ARBA" id="ARBA00023315"/>
    </source>
</evidence>
<dbReference type="Proteomes" id="UP000297567">
    <property type="component" value="Unassembled WGS sequence"/>
</dbReference>
<dbReference type="Gene3D" id="3.60.110.10">
    <property type="entry name" value="Carbon-nitrogen hydrolase"/>
    <property type="match status" value="1"/>
</dbReference>
<feature type="transmembrane region" description="Helical" evidence="9">
    <location>
        <begin position="210"/>
        <end position="232"/>
    </location>
</feature>
<dbReference type="InterPro" id="IPR003010">
    <property type="entry name" value="C-N_Hydrolase"/>
</dbReference>
<evidence type="ECO:0000256" key="2">
    <source>
        <dbReference type="ARBA" id="ARBA00010065"/>
    </source>
</evidence>
<dbReference type="EMBL" id="RQGH01000023">
    <property type="protein sequence ID" value="TGL67572.1"/>
    <property type="molecule type" value="Genomic_DNA"/>
</dbReference>
<keyword evidence="4 9" id="KW-0808">Transferase</keyword>
<comment type="catalytic activity">
    <reaction evidence="9">
        <text>N-terminal S-1,2-diacyl-sn-glyceryl-L-cysteinyl-[lipoprotein] + a glycerophospholipid = N-acyl-S-1,2-diacyl-sn-glyceryl-L-cysteinyl-[lipoprotein] + a 2-acyl-sn-glycero-3-phospholipid + H(+)</text>
        <dbReference type="Rhea" id="RHEA:48228"/>
        <dbReference type="Rhea" id="RHEA-COMP:14681"/>
        <dbReference type="Rhea" id="RHEA-COMP:14684"/>
        <dbReference type="ChEBI" id="CHEBI:15378"/>
        <dbReference type="ChEBI" id="CHEBI:136912"/>
        <dbReference type="ChEBI" id="CHEBI:140656"/>
        <dbReference type="ChEBI" id="CHEBI:140657"/>
        <dbReference type="ChEBI" id="CHEBI:140660"/>
        <dbReference type="EC" id="2.3.1.269"/>
    </reaction>
</comment>
<dbReference type="EC" id="2.3.1.269" evidence="9"/>
<evidence type="ECO:0000259" key="10">
    <source>
        <dbReference type="PROSITE" id="PS50263"/>
    </source>
</evidence>
<comment type="function">
    <text evidence="9">Catalyzes the phospholipid dependent N-acylation of the N-terminal cysteine of apolipoprotein, the last step in lipoprotein maturation.</text>
</comment>
<feature type="transmembrane region" description="Helical" evidence="9">
    <location>
        <begin position="564"/>
        <end position="585"/>
    </location>
</feature>
<evidence type="ECO:0000256" key="7">
    <source>
        <dbReference type="ARBA" id="ARBA00023136"/>
    </source>
</evidence>
<dbReference type="InterPro" id="IPR036526">
    <property type="entry name" value="C-N_Hydrolase_sf"/>
</dbReference>
<proteinExistence type="inferred from homology"/>
<evidence type="ECO:0000313" key="11">
    <source>
        <dbReference type="EMBL" id="TGL67572.1"/>
    </source>
</evidence>
<reference evidence="11" key="1">
    <citation type="journal article" date="2019" name="PLoS Negl. Trop. Dis.">
        <title>Revisiting the worldwide diversity of Leptospira species in the environment.</title>
        <authorList>
            <person name="Vincent A.T."/>
            <person name="Schiettekatte O."/>
            <person name="Bourhy P."/>
            <person name="Veyrier F.J."/>
            <person name="Picardeau M."/>
        </authorList>
    </citation>
    <scope>NUCLEOTIDE SEQUENCE [LARGE SCALE GENOMIC DNA]</scope>
    <source>
        <strain evidence="11">201702451</strain>
    </source>
</reference>
<evidence type="ECO:0000256" key="1">
    <source>
        <dbReference type="ARBA" id="ARBA00004651"/>
    </source>
</evidence>
<feature type="transmembrane region" description="Helical" evidence="9">
    <location>
        <begin position="37"/>
        <end position="53"/>
    </location>
</feature>
<protein>
    <recommendedName>
        <fullName evidence="9">Apolipoprotein N-acyltransferase</fullName>
        <shortName evidence="9">ALP N-acyltransferase</shortName>
        <ecNumber evidence="9">2.3.1.269</ecNumber>
    </recommendedName>
</protein>
<evidence type="ECO:0000256" key="6">
    <source>
        <dbReference type="ARBA" id="ARBA00022989"/>
    </source>
</evidence>
<dbReference type="AlphaFoldDB" id="A0A4Z1A7C3"/>
<dbReference type="GO" id="GO:0005886">
    <property type="term" value="C:plasma membrane"/>
    <property type="evidence" value="ECO:0007669"/>
    <property type="project" value="UniProtKB-SubCell"/>
</dbReference>
<accession>A0A4Z1A7C3</accession>
<dbReference type="PANTHER" id="PTHR38686:SF1">
    <property type="entry name" value="APOLIPOPROTEIN N-ACYLTRANSFERASE"/>
    <property type="match status" value="1"/>
</dbReference>
<keyword evidence="7 9" id="KW-0472">Membrane</keyword>
<evidence type="ECO:0000256" key="3">
    <source>
        <dbReference type="ARBA" id="ARBA00022475"/>
    </source>
</evidence>
<keyword evidence="6 9" id="KW-1133">Transmembrane helix</keyword>
<organism evidence="11 12">
    <name type="scientific">Leptospira jelokensis</name>
    <dbReference type="NCBI Taxonomy" id="2484931"/>
    <lineage>
        <taxon>Bacteria</taxon>
        <taxon>Pseudomonadati</taxon>
        <taxon>Spirochaetota</taxon>
        <taxon>Spirochaetia</taxon>
        <taxon>Leptospirales</taxon>
        <taxon>Leptospiraceae</taxon>
        <taxon>Leptospira</taxon>
    </lineage>
</organism>
<keyword evidence="8 9" id="KW-0012">Acyltransferase</keyword>
<feature type="transmembrane region" description="Helical" evidence="9">
    <location>
        <begin position="91"/>
        <end position="114"/>
    </location>
</feature>
<keyword evidence="12" id="KW-1185">Reference proteome</keyword>
<comment type="caution">
    <text evidence="11">The sequence shown here is derived from an EMBL/GenBank/DDBJ whole genome shotgun (WGS) entry which is preliminary data.</text>
</comment>
<dbReference type="PANTHER" id="PTHR38686">
    <property type="entry name" value="APOLIPOPROTEIN N-ACYLTRANSFERASE"/>
    <property type="match status" value="1"/>
</dbReference>
<dbReference type="SUPFAM" id="SSF56317">
    <property type="entry name" value="Carbon-nitrogen hydrolase"/>
    <property type="match status" value="1"/>
</dbReference>
<feature type="transmembrane region" description="Helical" evidence="9">
    <location>
        <begin position="126"/>
        <end position="146"/>
    </location>
</feature>
<keyword evidence="11" id="KW-0449">Lipoprotein</keyword>
<feature type="domain" description="CN hydrolase" evidence="10">
    <location>
        <begin position="244"/>
        <end position="561"/>
    </location>
</feature>
<dbReference type="CDD" id="cd07571">
    <property type="entry name" value="ALP_N-acyl_transferase"/>
    <property type="match status" value="1"/>
</dbReference>
<dbReference type="GO" id="GO:0016410">
    <property type="term" value="F:N-acyltransferase activity"/>
    <property type="evidence" value="ECO:0007669"/>
    <property type="project" value="UniProtKB-UniRule"/>
</dbReference>
<comment type="similarity">
    <text evidence="2 9">Belongs to the CN hydrolase family. Apolipoprotein N-acyltransferase subfamily.</text>
</comment>
<evidence type="ECO:0000256" key="5">
    <source>
        <dbReference type="ARBA" id="ARBA00022692"/>
    </source>
</evidence>
<dbReference type="GO" id="GO:0042158">
    <property type="term" value="P:lipoprotein biosynthetic process"/>
    <property type="evidence" value="ECO:0007669"/>
    <property type="project" value="UniProtKB-UniRule"/>
</dbReference>
<feature type="transmembrane region" description="Helical" evidence="9">
    <location>
        <begin position="166"/>
        <end position="186"/>
    </location>
</feature>